<gene>
    <name evidence="2" type="ORF">MSZNOR_1216</name>
</gene>
<name>A0ABN8X2X6_9GAMM</name>
<sequence length="294" mass="34357">MTLPVQAARVAFPPLVRVRIEQLACCEPSGIGLQMTHWSTRTLAQAAVRQGLVPRIAHSTVALILRAADLQPHRSRYWKTPCLDGDFVERARKILWCYERVDRLRESDEVVVCLDEKPQLQALERRRPTVAMRAGRIERQEFEYIRHGTVNFLGALFVHDGTMRGWCLERNDSAHLIPTLDELFEDLREMQRIHLIWDGGPSHTSGLTAQCLRRHRQKVRVLLTPAHASWLNQAELLLRAFSERYLKRGDWTSRADLTDHLQAAWREYNELLAHPFHWSWTRRKMRDWVNSQGH</sequence>
<reference evidence="2 3" key="1">
    <citation type="submission" date="2023-03" db="EMBL/GenBank/DDBJ databases">
        <authorList>
            <person name="Pearce D."/>
        </authorList>
    </citation>
    <scope>NUCLEOTIDE SEQUENCE [LARGE SCALE GENOMIC DNA]</scope>
    <source>
        <strain evidence="2">Msz</strain>
    </source>
</reference>
<dbReference type="RefSeq" id="WP_156912590.1">
    <property type="nucleotide sequence ID" value="NZ_OX458333.1"/>
</dbReference>
<dbReference type="Gene3D" id="3.30.420.10">
    <property type="entry name" value="Ribonuclease H-like superfamily/Ribonuclease H"/>
    <property type="match status" value="1"/>
</dbReference>
<evidence type="ECO:0000259" key="1">
    <source>
        <dbReference type="Pfam" id="PF13358"/>
    </source>
</evidence>
<organism evidence="2 3">
    <name type="scientific">Methylocaldum szegediense</name>
    <dbReference type="NCBI Taxonomy" id="73780"/>
    <lineage>
        <taxon>Bacteria</taxon>
        <taxon>Pseudomonadati</taxon>
        <taxon>Pseudomonadota</taxon>
        <taxon>Gammaproteobacteria</taxon>
        <taxon>Methylococcales</taxon>
        <taxon>Methylococcaceae</taxon>
        <taxon>Methylocaldum</taxon>
    </lineage>
</organism>
<dbReference type="InterPro" id="IPR038717">
    <property type="entry name" value="Tc1-like_DDE_dom"/>
</dbReference>
<evidence type="ECO:0000313" key="3">
    <source>
        <dbReference type="Proteomes" id="UP001162030"/>
    </source>
</evidence>
<dbReference type="Proteomes" id="UP001162030">
    <property type="component" value="Chromosome"/>
</dbReference>
<proteinExistence type="predicted"/>
<dbReference type="InterPro" id="IPR036397">
    <property type="entry name" value="RNaseH_sf"/>
</dbReference>
<dbReference type="Pfam" id="PF13358">
    <property type="entry name" value="DDE_3"/>
    <property type="match status" value="1"/>
</dbReference>
<keyword evidence="3" id="KW-1185">Reference proteome</keyword>
<protein>
    <submittedName>
        <fullName evidence="2">Transposase</fullName>
    </submittedName>
</protein>
<dbReference type="InterPro" id="IPR047655">
    <property type="entry name" value="Transpos_IS630-like"/>
</dbReference>
<dbReference type="EMBL" id="OX458333">
    <property type="protein sequence ID" value="CAI8780777.1"/>
    <property type="molecule type" value="Genomic_DNA"/>
</dbReference>
<evidence type="ECO:0000313" key="2">
    <source>
        <dbReference type="EMBL" id="CAI8780777.1"/>
    </source>
</evidence>
<feature type="domain" description="Tc1-like transposase DDE" evidence="1">
    <location>
        <begin position="111"/>
        <end position="257"/>
    </location>
</feature>
<dbReference type="NCBIfam" id="NF033545">
    <property type="entry name" value="transpos_IS630"/>
    <property type="match status" value="1"/>
</dbReference>
<accession>A0ABN8X2X6</accession>